<reference evidence="3" key="3">
    <citation type="submission" date="2021-06" db="EMBL/GenBank/DDBJ databases">
        <title>Genomic Description and Analysis of Intracellular Bacteria, Candidatus Berkiella cookevillensis and Candidatus Berkiella aquae.</title>
        <authorList>
            <person name="Kidane D.T."/>
            <person name="Mehari Y.T."/>
            <person name="Rice F.C."/>
            <person name="Arivett B.A."/>
            <person name="Farone A.L."/>
            <person name="Berk S.G."/>
            <person name="Farone M.B."/>
        </authorList>
    </citation>
    <scope>NUCLEOTIDE SEQUENCE</scope>
    <source>
        <strain evidence="3">CC99</strain>
    </source>
</reference>
<protein>
    <submittedName>
        <fullName evidence="2">Uncharacterized protein</fullName>
    </submittedName>
</protein>
<dbReference type="EMBL" id="LKHV02000001">
    <property type="protein sequence ID" value="MCS5709054.1"/>
    <property type="molecule type" value="Genomic_DNA"/>
</dbReference>
<evidence type="ECO:0000313" key="2">
    <source>
        <dbReference type="EMBL" id="KRG17839.1"/>
    </source>
</evidence>
<evidence type="ECO:0000313" key="3">
    <source>
        <dbReference type="EMBL" id="MCS5709054.1"/>
    </source>
</evidence>
<proteinExistence type="predicted"/>
<name>A0A0Q9YAW7_9GAMM</name>
<keyword evidence="4" id="KW-1185">Reference proteome</keyword>
<dbReference type="AlphaFoldDB" id="A0A0Q9YAW7"/>
<feature type="region of interest" description="Disordered" evidence="1">
    <location>
        <begin position="1"/>
        <end position="35"/>
    </location>
</feature>
<dbReference type="Proteomes" id="UP000051494">
    <property type="component" value="Unassembled WGS sequence"/>
</dbReference>
<feature type="compositionally biased region" description="Low complexity" evidence="1">
    <location>
        <begin position="15"/>
        <end position="30"/>
    </location>
</feature>
<evidence type="ECO:0000313" key="4">
    <source>
        <dbReference type="Proteomes" id="UP000051494"/>
    </source>
</evidence>
<reference evidence="3" key="2">
    <citation type="journal article" date="2016" name="Genome Announc.">
        <title>Draft Genome Sequences of Two Novel Amoeba-Resistant Intranuclear Bacteria, 'Candidatus Berkiella cookevillensis' and 'Candidatus Berkiella aquae'.</title>
        <authorList>
            <person name="Mehari Y.T."/>
            <person name="Arivett B.A."/>
            <person name="Farone A.L."/>
            <person name="Gunderson J.H."/>
            <person name="Farone M.B."/>
        </authorList>
    </citation>
    <scope>NUCLEOTIDE SEQUENCE</scope>
    <source>
        <strain evidence="3">CC99</strain>
    </source>
</reference>
<evidence type="ECO:0000256" key="1">
    <source>
        <dbReference type="SAM" id="MobiDB-lite"/>
    </source>
</evidence>
<dbReference type="STRING" id="437022.CC99x_01962"/>
<dbReference type="EMBL" id="LKHV01000011">
    <property type="protein sequence ID" value="KRG17839.1"/>
    <property type="molecule type" value="Genomic_DNA"/>
</dbReference>
<reference evidence="2" key="1">
    <citation type="submission" date="2015-09" db="EMBL/GenBank/DDBJ databases">
        <title>Draft Genome Sequences of Two Novel Amoeba-resistant Intranuclear Bacteria, Candidatus Berkiella cookevillensis and Candidatus Berkiella aquae.</title>
        <authorList>
            <person name="Mehari Y.T."/>
            <person name="Arivett B.A."/>
            <person name="Farone A.L."/>
            <person name="Gunderson J.H."/>
            <person name="Farone M.B."/>
        </authorList>
    </citation>
    <scope>NUCLEOTIDE SEQUENCE [LARGE SCALE GENOMIC DNA]</scope>
    <source>
        <strain evidence="2">CC99</strain>
    </source>
</reference>
<comment type="caution">
    <text evidence="2">The sequence shown here is derived from an EMBL/GenBank/DDBJ whole genome shotgun (WGS) entry which is preliminary data.</text>
</comment>
<accession>A0A0Q9YAW7</accession>
<dbReference type="RefSeq" id="WP_057625069.1">
    <property type="nucleotide sequence ID" value="NZ_LKHV02000001.1"/>
</dbReference>
<organism evidence="2">
    <name type="scientific">Candidatus Berkiella cookevillensis</name>
    <dbReference type="NCBI Taxonomy" id="437022"/>
    <lineage>
        <taxon>Bacteria</taxon>
        <taxon>Pseudomonadati</taxon>
        <taxon>Pseudomonadota</taxon>
        <taxon>Gammaproteobacteria</taxon>
        <taxon>Candidatus Berkiellales</taxon>
        <taxon>Candidatus Berkiellaceae</taxon>
        <taxon>Candidatus Berkiella</taxon>
    </lineage>
</organism>
<sequence length="89" mass="10440">MTQSNNKNPFDKSQAENSNNQQAHQANNDAPINSTSINVLNLRWQEIRKWELNRLRAQELNHHLAFMRQSIKQSVKIKNVLKARNDPTY</sequence>
<gene>
    <name evidence="3" type="ORF">CC99x_009075</name>
    <name evidence="2" type="ORF">CC99x_01962</name>
</gene>